<proteinExistence type="predicted"/>
<evidence type="ECO:0000313" key="1">
    <source>
        <dbReference type="EMBL" id="ATA56180.1"/>
    </source>
</evidence>
<gene>
    <name evidence="1" type="ORF">CKY39_25305</name>
</gene>
<reference evidence="1 2" key="1">
    <citation type="submission" date="2017-09" db="EMBL/GenBank/DDBJ databases">
        <title>The diverse metabolic capabilities of V. boronicumulans make it an excellent choice for continued studies on novel biodegradation.</title>
        <authorList>
            <person name="Sun S."/>
        </authorList>
    </citation>
    <scope>NUCLEOTIDE SEQUENCE [LARGE SCALE GENOMIC DNA]</scope>
    <source>
        <strain evidence="1 2">J1</strain>
    </source>
</reference>
<organism evidence="1 2">
    <name type="scientific">Variovorax boronicumulans</name>
    <dbReference type="NCBI Taxonomy" id="436515"/>
    <lineage>
        <taxon>Bacteria</taxon>
        <taxon>Pseudomonadati</taxon>
        <taxon>Pseudomonadota</taxon>
        <taxon>Betaproteobacteria</taxon>
        <taxon>Burkholderiales</taxon>
        <taxon>Comamonadaceae</taxon>
        <taxon>Variovorax</taxon>
    </lineage>
</organism>
<sequence length="96" mass="10912">MKSFLAMSPHVVCRDADLSPQGQGGPVRYDPEKIYVRADYNEKLVRKAVELRESGATYVMVHGKSVSGRFSIKPETPEPGFRVRRLDLRFNLEMKA</sequence>
<dbReference type="Proteomes" id="UP000217154">
    <property type="component" value="Chromosome"/>
</dbReference>
<protein>
    <submittedName>
        <fullName evidence="1">Uncharacterized protein</fullName>
    </submittedName>
</protein>
<name>A0A250DPB6_9BURK</name>
<dbReference type="AlphaFoldDB" id="A0A250DPB6"/>
<dbReference type="EMBL" id="CP023284">
    <property type="protein sequence ID" value="ATA56180.1"/>
    <property type="molecule type" value="Genomic_DNA"/>
</dbReference>
<accession>A0A250DPB6</accession>
<dbReference type="KEGG" id="vbo:CKY39_25305"/>
<evidence type="ECO:0000313" key="2">
    <source>
        <dbReference type="Proteomes" id="UP000217154"/>
    </source>
</evidence>